<comment type="caution">
    <text evidence="3">The sequence shown here is derived from an EMBL/GenBank/DDBJ whole genome shotgun (WGS) entry which is preliminary data.</text>
</comment>
<evidence type="ECO:0000313" key="3">
    <source>
        <dbReference type="EMBL" id="CAI9960516.1"/>
    </source>
</evidence>
<dbReference type="Proteomes" id="UP001642409">
    <property type="component" value="Unassembled WGS sequence"/>
</dbReference>
<accession>A0AA86QS40</accession>
<evidence type="ECO:0000256" key="2">
    <source>
        <dbReference type="SAM" id="MobiDB-lite"/>
    </source>
</evidence>
<keyword evidence="1" id="KW-0175">Coiled coil</keyword>
<evidence type="ECO:0000313" key="5">
    <source>
        <dbReference type="Proteomes" id="UP001642409"/>
    </source>
</evidence>
<reference evidence="3" key="1">
    <citation type="submission" date="2023-06" db="EMBL/GenBank/DDBJ databases">
        <authorList>
            <person name="Kurt Z."/>
        </authorList>
    </citation>
    <scope>NUCLEOTIDE SEQUENCE</scope>
</reference>
<evidence type="ECO:0000256" key="1">
    <source>
        <dbReference type="SAM" id="Coils"/>
    </source>
</evidence>
<protein>
    <submittedName>
        <fullName evidence="3">Titin-like</fullName>
    </submittedName>
</protein>
<dbReference type="AlphaFoldDB" id="A0AA86QS40"/>
<dbReference type="EMBL" id="CAXDID020000016">
    <property type="protein sequence ID" value="CAL5983997.1"/>
    <property type="molecule type" value="Genomic_DNA"/>
</dbReference>
<dbReference type="EMBL" id="CATOUU010000931">
    <property type="protein sequence ID" value="CAI9960516.1"/>
    <property type="molecule type" value="Genomic_DNA"/>
</dbReference>
<sequence length="600" mass="72470">MLPDLRAKSNTSSKTHLPQYDQKQEAQLQITPSGHITVNDRYRTFMALSKVTQKQMSFQRPKSYNQNMSLTRSGMQEQMQTDEEKERRRQLRIETEKLINQQNQERIEREKELQRQHEQQELEKQQQIAEMTRKRREELVKQQKQAQIEKMMQQQKEKELKEQADKEYELKRLQKLKEMKELAEQKKAEELERKQRLIEEEKQKQIREQQQQQAELEQRLKMFKVRELEAEAEKQAKLAEYEKQRIERQAKVEQEEAERIAKEKAIEEEHLKTQEHLEQERLKHMREYEAQQERLLQIAIAYKQVDAQRLEYNEKIQQVQIARELERLEKEKREIELEMEQEKIRQEEHEKMLQKMQQQREQEEREKIEFQERIILQTTENKGFVQMFSEIVEIKDQINKANIDYQQNIEKVDRYKRCSAVHFADIVTTLPQKQISSISDFETLIFELKQWVNKIDQKIRDTQYYQKNLMNVNMTPLELTVSLVKKLKAIVWLASCVGDLNYFTANFSSLLDCTYLIVSAISDKQILARVQQQIKKECQQSIKMLQQLFKEEKKKKNDTKDIQKMIAVNQAYQNDSVQANDIICLELIVQKFEQQLNEKK</sequence>
<keyword evidence="5" id="KW-1185">Reference proteome</keyword>
<name>A0AA86QS40_9EUKA</name>
<reference evidence="4 5" key="2">
    <citation type="submission" date="2024-07" db="EMBL/GenBank/DDBJ databases">
        <authorList>
            <person name="Akdeniz Z."/>
        </authorList>
    </citation>
    <scope>NUCLEOTIDE SEQUENCE [LARGE SCALE GENOMIC DNA]</scope>
</reference>
<feature type="region of interest" description="Disordered" evidence="2">
    <location>
        <begin position="102"/>
        <end position="126"/>
    </location>
</feature>
<feature type="compositionally biased region" description="Basic and acidic residues" evidence="2">
    <location>
        <begin position="105"/>
        <end position="124"/>
    </location>
</feature>
<evidence type="ECO:0000313" key="4">
    <source>
        <dbReference type="EMBL" id="CAL5983997.1"/>
    </source>
</evidence>
<gene>
    <name evidence="3" type="ORF">HINF_LOCUS48161</name>
    <name evidence="4" type="ORF">HINF_LOCUS7895</name>
</gene>
<feature type="region of interest" description="Disordered" evidence="2">
    <location>
        <begin position="1"/>
        <end position="26"/>
    </location>
</feature>
<proteinExistence type="predicted"/>
<organism evidence="3">
    <name type="scientific">Hexamita inflata</name>
    <dbReference type="NCBI Taxonomy" id="28002"/>
    <lineage>
        <taxon>Eukaryota</taxon>
        <taxon>Metamonada</taxon>
        <taxon>Diplomonadida</taxon>
        <taxon>Hexamitidae</taxon>
        <taxon>Hexamitinae</taxon>
        <taxon>Hexamita</taxon>
    </lineage>
</organism>
<feature type="coiled-coil region" evidence="1">
    <location>
        <begin position="318"/>
        <end position="373"/>
    </location>
</feature>